<dbReference type="InterPro" id="IPR052021">
    <property type="entry name" value="Type-I_RS_S_subunit"/>
</dbReference>
<dbReference type="PANTHER" id="PTHR30408:SF12">
    <property type="entry name" value="TYPE I RESTRICTION ENZYME MJAVIII SPECIFICITY SUBUNIT"/>
    <property type="match status" value="1"/>
</dbReference>
<dbReference type="InterPro" id="IPR044946">
    <property type="entry name" value="Restrct_endonuc_typeI_TRD_sf"/>
</dbReference>
<evidence type="ECO:0000259" key="4">
    <source>
        <dbReference type="Pfam" id="PF01420"/>
    </source>
</evidence>
<gene>
    <name evidence="5" type="ORF">LMG032447_01234</name>
</gene>
<keyword evidence="6" id="KW-1185">Reference proteome</keyword>
<evidence type="ECO:0000256" key="3">
    <source>
        <dbReference type="ARBA" id="ARBA00023125"/>
    </source>
</evidence>
<keyword evidence="3" id="KW-0238">DNA-binding</keyword>
<evidence type="ECO:0000256" key="2">
    <source>
        <dbReference type="ARBA" id="ARBA00022747"/>
    </source>
</evidence>
<accession>A0ABN8HA53</accession>
<dbReference type="EMBL" id="CAKOEU010000006">
    <property type="protein sequence ID" value="CAH1856126.1"/>
    <property type="molecule type" value="Genomic_DNA"/>
</dbReference>
<dbReference type="InterPro" id="IPR000055">
    <property type="entry name" value="Restrct_endonuc_typeI_TRD"/>
</dbReference>
<evidence type="ECO:0000313" key="5">
    <source>
        <dbReference type="EMBL" id="CAH1856126.1"/>
    </source>
</evidence>
<organism evidence="5 6">
    <name type="scientific">Convivina praedatoris</name>
    <dbReference type="NCBI Taxonomy" id="2880963"/>
    <lineage>
        <taxon>Bacteria</taxon>
        <taxon>Bacillati</taxon>
        <taxon>Bacillota</taxon>
        <taxon>Bacilli</taxon>
        <taxon>Lactobacillales</taxon>
        <taxon>Lactobacillaceae</taxon>
        <taxon>Convivina</taxon>
    </lineage>
</organism>
<evidence type="ECO:0000313" key="6">
    <source>
        <dbReference type="Proteomes" id="UP000838102"/>
    </source>
</evidence>
<keyword evidence="2" id="KW-0680">Restriction system</keyword>
<comment type="caution">
    <text evidence="5">The sequence shown here is derived from an EMBL/GenBank/DDBJ whole genome shotgun (WGS) entry which is preliminary data.</text>
</comment>
<dbReference type="Pfam" id="PF01420">
    <property type="entry name" value="Methylase_S"/>
    <property type="match status" value="1"/>
</dbReference>
<proteinExistence type="inferred from homology"/>
<comment type="similarity">
    <text evidence="1">Belongs to the type-I restriction system S methylase family.</text>
</comment>
<name>A0ABN8HA53_9LACO</name>
<sequence length="168" mass="18431">MGSFTETYSGGTPSADNSKYYGGDIPFIRSAEINLDKTKLYLTEAGLNNSSAKLVAVGDILYAMYGATSGEVGVSRINGAINQAILAIKPTQNDDPQFIMQWLRNQKEHIVNIYLQGGQGNLSGTIVKKLEIETPVENSEELRIGIISQSLDNLITVNQRKNFYHLLC</sequence>
<dbReference type="Gene3D" id="3.90.220.20">
    <property type="entry name" value="DNA methylase specificity domains"/>
    <property type="match status" value="1"/>
</dbReference>
<feature type="domain" description="Type I restriction modification DNA specificity" evidence="4">
    <location>
        <begin position="8"/>
        <end position="161"/>
    </location>
</feature>
<dbReference type="Proteomes" id="UP000838102">
    <property type="component" value="Unassembled WGS sequence"/>
</dbReference>
<dbReference type="PANTHER" id="PTHR30408">
    <property type="entry name" value="TYPE-1 RESTRICTION ENZYME ECOKI SPECIFICITY PROTEIN"/>
    <property type="match status" value="1"/>
</dbReference>
<evidence type="ECO:0000256" key="1">
    <source>
        <dbReference type="ARBA" id="ARBA00010923"/>
    </source>
</evidence>
<dbReference type="Gene3D" id="1.10.287.1120">
    <property type="entry name" value="Bipartite methylase S protein"/>
    <property type="match status" value="1"/>
</dbReference>
<reference evidence="5" key="1">
    <citation type="submission" date="2022-03" db="EMBL/GenBank/DDBJ databases">
        <authorList>
            <person name="Hettiarachchi G."/>
        </authorList>
    </citation>
    <scope>NUCLEOTIDE SEQUENCE</scope>
    <source>
        <strain evidence="5">LMG 32447</strain>
    </source>
</reference>
<protein>
    <recommendedName>
        <fullName evidence="4">Type I restriction modification DNA specificity domain-containing protein</fullName>
    </recommendedName>
</protein>
<dbReference type="SUPFAM" id="SSF116734">
    <property type="entry name" value="DNA methylase specificity domain"/>
    <property type="match status" value="1"/>
</dbReference>